<dbReference type="EMBL" id="BK015369">
    <property type="protein sequence ID" value="DAE03638.1"/>
    <property type="molecule type" value="Genomic_DNA"/>
</dbReference>
<sequence length="160" mass="18133">MYEIFKNVINSKEYSLEDILKKIDTKWVQSEITDEQRDELITLAQANADPSHSNAPLQKQIEEIAKKQLTLEETVTTLSATVQKIKETVESGGTIVPEPEPTPQEEYPAWEPYNGIPPVKYQTGSKVSHNGKKWESMVDNNVWEPGAFGVGDTIWKEIMQ</sequence>
<reference evidence="1" key="1">
    <citation type="journal article" date="2021" name="Proc. Natl. Acad. Sci. U.S.A.">
        <title>A Catalog of Tens of Thousands of Viruses from Human Metagenomes Reveals Hidden Associations with Chronic Diseases.</title>
        <authorList>
            <person name="Tisza M.J."/>
            <person name="Buck C.B."/>
        </authorList>
    </citation>
    <scope>NUCLEOTIDE SEQUENCE</scope>
    <source>
        <strain evidence="1">Ctsfh5</strain>
    </source>
</reference>
<evidence type="ECO:0000313" key="1">
    <source>
        <dbReference type="EMBL" id="DAE03638.1"/>
    </source>
</evidence>
<organism evidence="1">
    <name type="scientific">Siphoviridae sp. ctsfh5</name>
    <dbReference type="NCBI Taxonomy" id="2825697"/>
    <lineage>
        <taxon>Viruses</taxon>
        <taxon>Duplodnaviria</taxon>
        <taxon>Heunggongvirae</taxon>
        <taxon>Uroviricota</taxon>
        <taxon>Caudoviricetes</taxon>
    </lineage>
</organism>
<accession>A0A8S5P980</accession>
<dbReference type="Gene3D" id="2.10.10.20">
    <property type="entry name" value="Carbohydrate-binding module superfamily 5/12"/>
    <property type="match status" value="1"/>
</dbReference>
<name>A0A8S5P980_9CAUD</name>
<proteinExistence type="predicted"/>
<protein>
    <submittedName>
        <fullName evidence="1">ChiA1-BD-binding domain protein</fullName>
    </submittedName>
</protein>